<keyword evidence="2" id="KW-1185">Reference proteome</keyword>
<dbReference type="AlphaFoldDB" id="R7S3A8"/>
<dbReference type="EMBL" id="JH687555">
    <property type="protein sequence ID" value="EIN04257.1"/>
    <property type="molecule type" value="Genomic_DNA"/>
</dbReference>
<dbReference type="Proteomes" id="UP000054196">
    <property type="component" value="Unassembled WGS sequence"/>
</dbReference>
<accession>R7S3A8</accession>
<gene>
    <name evidence="1" type="ORF">PUNSTDRAFT_122867</name>
</gene>
<evidence type="ECO:0000313" key="1">
    <source>
        <dbReference type="EMBL" id="EIN04257.1"/>
    </source>
</evidence>
<proteinExistence type="predicted"/>
<dbReference type="HOGENOM" id="CLU_2347752_0_0_1"/>
<dbReference type="KEGG" id="psq:PUNSTDRAFT_122867"/>
<name>R7S3A8_PUNST</name>
<dbReference type="RefSeq" id="XP_007388400.1">
    <property type="nucleotide sequence ID" value="XM_007388338.1"/>
</dbReference>
<protein>
    <submittedName>
        <fullName evidence="1">Uncharacterized protein</fullName>
    </submittedName>
</protein>
<evidence type="ECO:0000313" key="2">
    <source>
        <dbReference type="Proteomes" id="UP000054196"/>
    </source>
</evidence>
<reference evidence="2" key="1">
    <citation type="journal article" date="2012" name="Science">
        <title>The Paleozoic origin of enzymatic lignin decomposition reconstructed from 31 fungal genomes.</title>
        <authorList>
            <person name="Floudas D."/>
            <person name="Binder M."/>
            <person name="Riley R."/>
            <person name="Barry K."/>
            <person name="Blanchette R.A."/>
            <person name="Henrissat B."/>
            <person name="Martinez A.T."/>
            <person name="Otillar R."/>
            <person name="Spatafora J.W."/>
            <person name="Yadav J.S."/>
            <person name="Aerts A."/>
            <person name="Benoit I."/>
            <person name="Boyd A."/>
            <person name="Carlson A."/>
            <person name="Copeland A."/>
            <person name="Coutinho P.M."/>
            <person name="de Vries R.P."/>
            <person name="Ferreira P."/>
            <person name="Findley K."/>
            <person name="Foster B."/>
            <person name="Gaskell J."/>
            <person name="Glotzer D."/>
            <person name="Gorecki P."/>
            <person name="Heitman J."/>
            <person name="Hesse C."/>
            <person name="Hori C."/>
            <person name="Igarashi K."/>
            <person name="Jurgens J.A."/>
            <person name="Kallen N."/>
            <person name="Kersten P."/>
            <person name="Kohler A."/>
            <person name="Kuees U."/>
            <person name="Kumar T.K.A."/>
            <person name="Kuo A."/>
            <person name="LaButti K."/>
            <person name="Larrondo L.F."/>
            <person name="Lindquist E."/>
            <person name="Ling A."/>
            <person name="Lombard V."/>
            <person name="Lucas S."/>
            <person name="Lundell T."/>
            <person name="Martin R."/>
            <person name="McLaughlin D.J."/>
            <person name="Morgenstern I."/>
            <person name="Morin E."/>
            <person name="Murat C."/>
            <person name="Nagy L.G."/>
            <person name="Nolan M."/>
            <person name="Ohm R.A."/>
            <person name="Patyshakuliyeva A."/>
            <person name="Rokas A."/>
            <person name="Ruiz-Duenas F.J."/>
            <person name="Sabat G."/>
            <person name="Salamov A."/>
            <person name="Samejima M."/>
            <person name="Schmutz J."/>
            <person name="Slot J.C."/>
            <person name="St John F."/>
            <person name="Stenlid J."/>
            <person name="Sun H."/>
            <person name="Sun S."/>
            <person name="Syed K."/>
            <person name="Tsang A."/>
            <person name="Wiebenga A."/>
            <person name="Young D."/>
            <person name="Pisabarro A."/>
            <person name="Eastwood D.C."/>
            <person name="Martin F."/>
            <person name="Cullen D."/>
            <person name="Grigoriev I.V."/>
            <person name="Hibbett D.S."/>
        </authorList>
    </citation>
    <scope>NUCLEOTIDE SEQUENCE [LARGE SCALE GENOMIC DNA]</scope>
    <source>
        <strain evidence="2">HHB-11173 SS5</strain>
    </source>
</reference>
<organism evidence="1 2">
    <name type="scientific">Punctularia strigosozonata (strain HHB-11173)</name>
    <name type="common">White-rot fungus</name>
    <dbReference type="NCBI Taxonomy" id="741275"/>
    <lineage>
        <taxon>Eukaryota</taxon>
        <taxon>Fungi</taxon>
        <taxon>Dikarya</taxon>
        <taxon>Basidiomycota</taxon>
        <taxon>Agaricomycotina</taxon>
        <taxon>Agaricomycetes</taxon>
        <taxon>Corticiales</taxon>
        <taxon>Punctulariaceae</taxon>
        <taxon>Punctularia</taxon>
    </lineage>
</organism>
<sequence length="97" mass="10426">MAHASNHKFYTMDRKGITPSKVAHFVPCTPTALFLTLQRVGDAFFAEAHLPLRSLLNLIVEQEQDGLAQAFFSFGPIRARLAAAHAAGNVHAGEGPG</sequence>
<dbReference type="GeneID" id="18877596"/>